<dbReference type="KEGG" id="cce:Ccel_1600"/>
<dbReference type="STRING" id="394503.Ccel_1600"/>
<dbReference type="AlphaFoldDB" id="B8I2F9"/>
<dbReference type="PANTHER" id="PTHR30632:SF0">
    <property type="entry name" value="SULFATE-BINDING PROTEIN"/>
    <property type="match status" value="1"/>
</dbReference>
<dbReference type="GO" id="GO:0015689">
    <property type="term" value="P:molybdate ion transport"/>
    <property type="evidence" value="ECO:0007669"/>
    <property type="project" value="InterPro"/>
</dbReference>
<dbReference type="PANTHER" id="PTHR30632">
    <property type="entry name" value="MOLYBDATE-BINDING PERIPLASMIC PROTEIN"/>
    <property type="match status" value="1"/>
</dbReference>
<accession>B8I2F9</accession>
<feature type="chain" id="PRO_5038747265" evidence="5">
    <location>
        <begin position="19"/>
        <end position="263"/>
    </location>
</feature>
<dbReference type="RefSeq" id="WP_015925068.1">
    <property type="nucleotide sequence ID" value="NC_011898.1"/>
</dbReference>
<dbReference type="PIRSF" id="PIRSF004846">
    <property type="entry name" value="ModA"/>
    <property type="match status" value="1"/>
</dbReference>
<feature type="binding site" evidence="4">
    <location>
        <position position="198"/>
    </location>
    <ligand>
        <name>molybdate</name>
        <dbReference type="ChEBI" id="CHEBI:36264"/>
    </ligand>
</feature>
<dbReference type="HOGENOM" id="CLU_065520_0_0_9"/>
<dbReference type="OrthoDB" id="9785015at2"/>
<protein>
    <submittedName>
        <fullName evidence="6">Molybdenum ABC transporter, periplasmic molybdate-binding protein</fullName>
    </submittedName>
</protein>
<dbReference type="Proteomes" id="UP000001349">
    <property type="component" value="Chromosome"/>
</dbReference>
<feature type="binding site" evidence="4">
    <location>
        <position position="66"/>
    </location>
    <ligand>
        <name>molybdate</name>
        <dbReference type="ChEBI" id="CHEBI:36264"/>
    </ligand>
</feature>
<dbReference type="NCBIfam" id="TIGR01256">
    <property type="entry name" value="modA"/>
    <property type="match status" value="1"/>
</dbReference>
<dbReference type="EMBL" id="CP001348">
    <property type="protein sequence ID" value="ACL75952.1"/>
    <property type="molecule type" value="Genomic_DNA"/>
</dbReference>
<evidence type="ECO:0000256" key="2">
    <source>
        <dbReference type="ARBA" id="ARBA00022723"/>
    </source>
</evidence>
<sequence precursor="true">MKCRLLPLIVILAAFSLAGCTSKVETPKEIKVFAAASLTECFGELAKEFEQQEAGAVKVVLNFAGSQALVTSIENGANADIFAVASVNYMDNLKSKKIIKDYKIFAKNSLVLIKNRKNNISISKFSDLAADGTKIAVGDSKIPVGMYWKKACEDALKKENITEKLNIKIQQNVKSRELSVKDIVSKVLVNEVDIGVVYRTDITSANEGTIKEIAIPELSAINASYPIAILNGSELNDSVVKFYNFINSAIGKDILRKYRFIIE</sequence>
<feature type="binding site" evidence="4">
    <location>
        <position position="37"/>
    </location>
    <ligand>
        <name>molybdate</name>
        <dbReference type="ChEBI" id="CHEBI:36264"/>
    </ligand>
</feature>
<dbReference type="InterPro" id="IPR050682">
    <property type="entry name" value="ModA/WtpA"/>
</dbReference>
<reference evidence="6 7" key="1">
    <citation type="submission" date="2009-01" db="EMBL/GenBank/DDBJ databases">
        <title>Complete sequence of Clostridium cellulolyticum H10.</title>
        <authorList>
            <consortium name="US DOE Joint Genome Institute"/>
            <person name="Lucas S."/>
            <person name="Copeland A."/>
            <person name="Lapidus A."/>
            <person name="Glavina del Rio T."/>
            <person name="Dalin E."/>
            <person name="Tice H."/>
            <person name="Bruce D."/>
            <person name="Goodwin L."/>
            <person name="Pitluck S."/>
            <person name="Chertkov O."/>
            <person name="Saunders E."/>
            <person name="Brettin T."/>
            <person name="Detter J.C."/>
            <person name="Han C."/>
            <person name="Larimer F."/>
            <person name="Land M."/>
            <person name="Hauser L."/>
            <person name="Kyrpides N."/>
            <person name="Ivanova N."/>
            <person name="Zhou J."/>
            <person name="Richardson P."/>
        </authorList>
    </citation>
    <scope>NUCLEOTIDE SEQUENCE [LARGE SCALE GENOMIC DNA]</scope>
    <source>
        <strain evidence="7">ATCC 35319 / DSM 5812 / JCM 6584 / H10</strain>
    </source>
</reference>
<comment type="similarity">
    <text evidence="1">Belongs to the bacterial solute-binding protein ModA family.</text>
</comment>
<dbReference type="GO" id="GO:0046872">
    <property type="term" value="F:metal ion binding"/>
    <property type="evidence" value="ECO:0007669"/>
    <property type="project" value="UniProtKB-KW"/>
</dbReference>
<dbReference type="eggNOG" id="COG0725">
    <property type="taxonomic scope" value="Bacteria"/>
</dbReference>
<keyword evidence="4" id="KW-0500">Molybdenum</keyword>
<dbReference type="SUPFAM" id="SSF53850">
    <property type="entry name" value="Periplasmic binding protein-like II"/>
    <property type="match status" value="1"/>
</dbReference>
<evidence type="ECO:0000256" key="3">
    <source>
        <dbReference type="ARBA" id="ARBA00022729"/>
    </source>
</evidence>
<proteinExistence type="inferred from homology"/>
<evidence type="ECO:0000256" key="1">
    <source>
        <dbReference type="ARBA" id="ARBA00009175"/>
    </source>
</evidence>
<gene>
    <name evidence="6" type="ordered locus">Ccel_1600</name>
</gene>
<dbReference type="Gene3D" id="3.40.190.10">
    <property type="entry name" value="Periplasmic binding protein-like II"/>
    <property type="match status" value="2"/>
</dbReference>
<keyword evidence="2 4" id="KW-0479">Metal-binding</keyword>
<keyword evidence="3 5" id="KW-0732">Signal</keyword>
<keyword evidence="7" id="KW-1185">Reference proteome</keyword>
<dbReference type="InterPro" id="IPR005950">
    <property type="entry name" value="ModA"/>
</dbReference>
<dbReference type="Pfam" id="PF13531">
    <property type="entry name" value="SBP_bac_11"/>
    <property type="match status" value="1"/>
</dbReference>
<evidence type="ECO:0000256" key="4">
    <source>
        <dbReference type="PIRSR" id="PIRSR004846-1"/>
    </source>
</evidence>
<evidence type="ECO:0000313" key="7">
    <source>
        <dbReference type="Proteomes" id="UP000001349"/>
    </source>
</evidence>
<evidence type="ECO:0000256" key="5">
    <source>
        <dbReference type="SAM" id="SignalP"/>
    </source>
</evidence>
<feature type="signal peptide" evidence="5">
    <location>
        <begin position="1"/>
        <end position="18"/>
    </location>
</feature>
<dbReference type="GO" id="GO:0030973">
    <property type="term" value="F:molybdate ion binding"/>
    <property type="evidence" value="ECO:0007669"/>
    <property type="project" value="TreeGrafter"/>
</dbReference>
<organism evidence="6 7">
    <name type="scientific">Ruminiclostridium cellulolyticum (strain ATCC 35319 / DSM 5812 / JCM 6584 / H10)</name>
    <name type="common">Clostridium cellulolyticum</name>
    <dbReference type="NCBI Taxonomy" id="394503"/>
    <lineage>
        <taxon>Bacteria</taxon>
        <taxon>Bacillati</taxon>
        <taxon>Bacillota</taxon>
        <taxon>Clostridia</taxon>
        <taxon>Eubacteriales</taxon>
        <taxon>Oscillospiraceae</taxon>
        <taxon>Ruminiclostridium</taxon>
    </lineage>
</organism>
<name>B8I2F9_RUMCH</name>
<evidence type="ECO:0000313" key="6">
    <source>
        <dbReference type="EMBL" id="ACL75952.1"/>
    </source>
</evidence>
<feature type="binding site" evidence="4">
    <location>
        <position position="180"/>
    </location>
    <ligand>
        <name>molybdate</name>
        <dbReference type="ChEBI" id="CHEBI:36264"/>
    </ligand>
</feature>
<dbReference type="PROSITE" id="PS51257">
    <property type="entry name" value="PROKAR_LIPOPROTEIN"/>
    <property type="match status" value="1"/>
</dbReference>